<dbReference type="Proteomes" id="UP000184267">
    <property type="component" value="Unassembled WGS sequence"/>
</dbReference>
<keyword evidence="15 17" id="KW-0503">Monooxygenase</keyword>
<keyword evidence="10 16" id="KW-0479">Metal-binding</keyword>
<keyword evidence="11" id="KW-0274">FAD</keyword>
<keyword evidence="21" id="KW-1185">Reference proteome</keyword>
<evidence type="ECO:0000313" key="21">
    <source>
        <dbReference type="Proteomes" id="UP000184267"/>
    </source>
</evidence>
<keyword evidence="9" id="KW-0288">FMN</keyword>
<evidence type="ECO:0000256" key="15">
    <source>
        <dbReference type="ARBA" id="ARBA00023033"/>
    </source>
</evidence>
<keyword evidence="8" id="KW-0285">Flavoprotein</keyword>
<evidence type="ECO:0000256" key="9">
    <source>
        <dbReference type="ARBA" id="ARBA00022643"/>
    </source>
</evidence>
<dbReference type="GO" id="GO:0005506">
    <property type="term" value="F:iron ion binding"/>
    <property type="evidence" value="ECO:0007669"/>
    <property type="project" value="InterPro"/>
</dbReference>
<dbReference type="SUPFAM" id="SSF48264">
    <property type="entry name" value="Cytochrome P450"/>
    <property type="match status" value="1"/>
</dbReference>
<protein>
    <submittedName>
        <fullName evidence="20">Bifunctional P-450:NADPH-P450 reductase</fullName>
    </submittedName>
</protein>
<dbReference type="InterPro" id="IPR017972">
    <property type="entry name" value="Cyt_P450_CS"/>
</dbReference>
<dbReference type="GO" id="GO:0004497">
    <property type="term" value="F:monooxygenase activity"/>
    <property type="evidence" value="ECO:0007669"/>
    <property type="project" value="UniProtKB-KW"/>
</dbReference>
<dbReference type="InterPro" id="IPR001128">
    <property type="entry name" value="Cyt_P450"/>
</dbReference>
<dbReference type="FunFam" id="1.10.630.10:FF:000040">
    <property type="entry name" value="Bifunctional cytochrome P450/NADPH--P450 reductase"/>
    <property type="match status" value="1"/>
</dbReference>
<comment type="cofactor">
    <cofactor evidence="1">
        <name>FMN</name>
        <dbReference type="ChEBI" id="CHEBI:58210"/>
    </cofactor>
</comment>
<sequence length="485" mass="54179">MLTNAIKNGLSKATTPTTQHTPIPSPPGVPGLGNVNAIDEDLPIKSLHELSQKYGAIYELNVLGNKMIVINSRALLNEVSDETRFSKKIAANSNQLRNAAGDGLFTARVPEEKNWGIAHRLLMPIFTPGSVCNIADDMLDIVSQLVLKWERFGAKAVIDTAEDFSRVTLDTICLTAMGYRLNSFYREDLHPLAVAMADFLLESTKRGSRPPAVQALLVAENAKYEADQKTMFQMAEEIMNERRANPTDRQDVLGLMMYGKDKETGLSLPDKTVQYNLLTFLIAGMLVFAVYYLLKSPDTMRKLRDEIDSVMGGRPFTTADMNTMPYLIAVMRETLRLAPTAPARTVAPFEDTTIGGKYFVEKGASITVNTYDCQRDREVWGDDAEEFKPERMLDGKFEALSPNAWQAFGFGMRACIGGAFAWQEAQIALVTIFQHFDLVMNDPTYELHMKQTLSIKPKDFFIRAIPRKNSPHQFVPKSINVSKKA</sequence>
<dbReference type="OMA" id="TICLTAM"/>
<evidence type="ECO:0000256" key="2">
    <source>
        <dbReference type="ARBA" id="ARBA00001971"/>
    </source>
</evidence>
<comment type="cofactor">
    <cofactor evidence="2 16">
        <name>heme</name>
        <dbReference type="ChEBI" id="CHEBI:30413"/>
    </cofactor>
</comment>
<evidence type="ECO:0000256" key="16">
    <source>
        <dbReference type="PIRSR" id="PIRSR602401-1"/>
    </source>
</evidence>
<dbReference type="PANTHER" id="PTHR24305">
    <property type="entry name" value="CYTOCHROME P450"/>
    <property type="match status" value="1"/>
</dbReference>
<dbReference type="CDD" id="cd11068">
    <property type="entry name" value="CYP120A1"/>
    <property type="match status" value="1"/>
</dbReference>
<comment type="similarity">
    <text evidence="5">In the N-terminal section; belongs to the cytochrome P450 family.</text>
</comment>
<accession>A0A1M2VZE7</accession>
<evidence type="ECO:0000256" key="8">
    <source>
        <dbReference type="ARBA" id="ARBA00022630"/>
    </source>
</evidence>
<dbReference type="InterPro" id="IPR036396">
    <property type="entry name" value="Cyt_P450_sf"/>
</dbReference>
<keyword evidence="7 16" id="KW-0349">Heme</keyword>
<dbReference type="PANTHER" id="PTHR24305:SF108">
    <property type="entry name" value="P450, PUTATIVE (EUROFUNG)-RELATED"/>
    <property type="match status" value="1"/>
</dbReference>
<keyword evidence="19" id="KW-0472">Membrane</keyword>
<keyword evidence="13 17" id="KW-0560">Oxidoreductase</keyword>
<comment type="pathway">
    <text evidence="4">Secondary metabolite biosynthesis.</text>
</comment>
<keyword evidence="19" id="KW-0812">Transmembrane</keyword>
<organism evidence="20 21">
    <name type="scientific">Trametes pubescens</name>
    <name type="common">White-rot fungus</name>
    <dbReference type="NCBI Taxonomy" id="154538"/>
    <lineage>
        <taxon>Eukaryota</taxon>
        <taxon>Fungi</taxon>
        <taxon>Dikarya</taxon>
        <taxon>Basidiomycota</taxon>
        <taxon>Agaricomycotina</taxon>
        <taxon>Agaricomycetes</taxon>
        <taxon>Polyporales</taxon>
        <taxon>Polyporaceae</taxon>
        <taxon>Trametes</taxon>
    </lineage>
</organism>
<keyword evidence="14 16" id="KW-0408">Iron</keyword>
<keyword evidence="12" id="KW-0521">NADP</keyword>
<evidence type="ECO:0000256" key="3">
    <source>
        <dbReference type="ARBA" id="ARBA00001974"/>
    </source>
</evidence>
<evidence type="ECO:0000256" key="13">
    <source>
        <dbReference type="ARBA" id="ARBA00023002"/>
    </source>
</evidence>
<evidence type="ECO:0000256" key="6">
    <source>
        <dbReference type="ARBA" id="ARBA00022448"/>
    </source>
</evidence>
<evidence type="ECO:0000256" key="12">
    <source>
        <dbReference type="ARBA" id="ARBA00022857"/>
    </source>
</evidence>
<dbReference type="GO" id="GO:0016705">
    <property type="term" value="F:oxidoreductase activity, acting on paired donors, with incorporation or reduction of molecular oxygen"/>
    <property type="evidence" value="ECO:0007669"/>
    <property type="project" value="InterPro"/>
</dbReference>
<evidence type="ECO:0000256" key="19">
    <source>
        <dbReference type="SAM" id="Phobius"/>
    </source>
</evidence>
<evidence type="ECO:0000256" key="4">
    <source>
        <dbReference type="ARBA" id="ARBA00005179"/>
    </source>
</evidence>
<dbReference type="Gene3D" id="1.10.630.10">
    <property type="entry name" value="Cytochrome P450"/>
    <property type="match status" value="1"/>
</dbReference>
<dbReference type="InterPro" id="IPR002401">
    <property type="entry name" value="Cyt_P450_E_grp-I"/>
</dbReference>
<evidence type="ECO:0000256" key="1">
    <source>
        <dbReference type="ARBA" id="ARBA00001917"/>
    </source>
</evidence>
<keyword evidence="6" id="KW-0813">Transport</keyword>
<evidence type="ECO:0000256" key="7">
    <source>
        <dbReference type="ARBA" id="ARBA00022617"/>
    </source>
</evidence>
<dbReference type="PRINTS" id="PR00463">
    <property type="entry name" value="EP450I"/>
</dbReference>
<keyword evidence="19" id="KW-1133">Transmembrane helix</keyword>
<evidence type="ECO:0000256" key="18">
    <source>
        <dbReference type="SAM" id="MobiDB-lite"/>
    </source>
</evidence>
<evidence type="ECO:0000256" key="10">
    <source>
        <dbReference type="ARBA" id="ARBA00022723"/>
    </source>
</evidence>
<dbReference type="PRINTS" id="PR00385">
    <property type="entry name" value="P450"/>
</dbReference>
<feature type="transmembrane region" description="Helical" evidence="19">
    <location>
        <begin position="275"/>
        <end position="294"/>
    </location>
</feature>
<dbReference type="STRING" id="154538.A0A1M2VZE7"/>
<comment type="caution">
    <text evidence="20">The sequence shown here is derived from an EMBL/GenBank/DDBJ whole genome shotgun (WGS) entry which is preliminary data.</text>
</comment>
<gene>
    <name evidence="20" type="ORF">TRAPUB_10468</name>
</gene>
<dbReference type="PROSITE" id="PS00086">
    <property type="entry name" value="CYTOCHROME_P450"/>
    <property type="match status" value="1"/>
</dbReference>
<reference evidence="20 21" key="1">
    <citation type="submission" date="2016-10" db="EMBL/GenBank/DDBJ databases">
        <title>Genome sequence of the basidiomycete white-rot fungus Trametes pubescens.</title>
        <authorList>
            <person name="Makela M.R."/>
            <person name="Granchi Z."/>
            <person name="Peng M."/>
            <person name="De Vries R.P."/>
            <person name="Grigoriev I."/>
            <person name="Riley R."/>
            <person name="Hilden K."/>
        </authorList>
    </citation>
    <scope>NUCLEOTIDE SEQUENCE [LARGE SCALE GENOMIC DNA]</scope>
    <source>
        <strain evidence="20 21">FBCC735</strain>
    </source>
</reference>
<evidence type="ECO:0000256" key="11">
    <source>
        <dbReference type="ARBA" id="ARBA00022827"/>
    </source>
</evidence>
<dbReference type="EMBL" id="MNAD01000441">
    <property type="protein sequence ID" value="OJT12991.1"/>
    <property type="molecule type" value="Genomic_DNA"/>
</dbReference>
<dbReference type="AlphaFoldDB" id="A0A1M2VZE7"/>
<dbReference type="OrthoDB" id="1470350at2759"/>
<dbReference type="Pfam" id="PF00067">
    <property type="entry name" value="p450"/>
    <property type="match status" value="1"/>
</dbReference>
<evidence type="ECO:0000256" key="17">
    <source>
        <dbReference type="RuleBase" id="RU000461"/>
    </source>
</evidence>
<feature type="binding site" description="axial binding residue" evidence="16">
    <location>
        <position position="415"/>
    </location>
    <ligand>
        <name>heme</name>
        <dbReference type="ChEBI" id="CHEBI:30413"/>
    </ligand>
    <ligandPart>
        <name>Fe</name>
        <dbReference type="ChEBI" id="CHEBI:18248"/>
    </ligandPart>
</feature>
<evidence type="ECO:0000256" key="14">
    <source>
        <dbReference type="ARBA" id="ARBA00023004"/>
    </source>
</evidence>
<name>A0A1M2VZE7_TRAPU</name>
<feature type="compositionally biased region" description="Polar residues" evidence="18">
    <location>
        <begin position="1"/>
        <end position="22"/>
    </location>
</feature>
<feature type="region of interest" description="Disordered" evidence="18">
    <location>
        <begin position="1"/>
        <end position="34"/>
    </location>
</feature>
<dbReference type="InterPro" id="IPR050121">
    <property type="entry name" value="Cytochrome_P450_monoxygenase"/>
</dbReference>
<proteinExistence type="inferred from homology"/>
<evidence type="ECO:0000256" key="5">
    <source>
        <dbReference type="ARBA" id="ARBA00010018"/>
    </source>
</evidence>
<evidence type="ECO:0000313" key="20">
    <source>
        <dbReference type="EMBL" id="OJT12991.1"/>
    </source>
</evidence>
<comment type="cofactor">
    <cofactor evidence="3">
        <name>FAD</name>
        <dbReference type="ChEBI" id="CHEBI:57692"/>
    </cofactor>
</comment>
<comment type="similarity">
    <text evidence="17">Belongs to the cytochrome P450 family.</text>
</comment>
<dbReference type="GO" id="GO:0020037">
    <property type="term" value="F:heme binding"/>
    <property type="evidence" value="ECO:0007669"/>
    <property type="project" value="InterPro"/>
</dbReference>